<keyword evidence="3" id="KW-1185">Reference proteome</keyword>
<dbReference type="EMBL" id="JBFXLR010000053">
    <property type="protein sequence ID" value="KAL2842092.1"/>
    <property type="molecule type" value="Genomic_DNA"/>
</dbReference>
<dbReference type="Proteomes" id="UP001610444">
    <property type="component" value="Unassembled WGS sequence"/>
</dbReference>
<keyword evidence="1" id="KW-0732">Signal</keyword>
<name>A0ABR4JPY0_9EURO</name>
<proteinExistence type="predicted"/>
<feature type="signal peptide" evidence="1">
    <location>
        <begin position="1"/>
        <end position="25"/>
    </location>
</feature>
<protein>
    <submittedName>
        <fullName evidence="2">Uncharacterized protein</fullName>
    </submittedName>
</protein>
<sequence length="151" mass="16697">MQFKTATHIITALASLASLTSLASAQNQQRHMNITTDAAGTHYVGFRPRGGALEVHDYVDTWTLAVTSEASPIRGVLTDANGYGVVCPLEREQVCYSTRDEGRMFVFEPSTSTPGAYAIREWTSIRYWIVEDNDIYPAGTADSQAFYLHLD</sequence>
<reference evidence="2 3" key="1">
    <citation type="submission" date="2024-07" db="EMBL/GenBank/DDBJ databases">
        <title>Section-level genome sequencing and comparative genomics of Aspergillus sections Usti and Cavernicolus.</title>
        <authorList>
            <consortium name="Lawrence Berkeley National Laboratory"/>
            <person name="Nybo J.L."/>
            <person name="Vesth T.C."/>
            <person name="Theobald S."/>
            <person name="Frisvad J.C."/>
            <person name="Larsen T.O."/>
            <person name="Kjaerboelling I."/>
            <person name="Rothschild-Mancinelli K."/>
            <person name="Lyhne E.K."/>
            <person name="Kogle M.E."/>
            <person name="Barry K."/>
            <person name="Clum A."/>
            <person name="Na H."/>
            <person name="Ledsgaard L."/>
            <person name="Lin J."/>
            <person name="Lipzen A."/>
            <person name="Kuo A."/>
            <person name="Riley R."/>
            <person name="Mondo S."/>
            <person name="LaButti K."/>
            <person name="Haridas S."/>
            <person name="Pangalinan J."/>
            <person name="Salamov A.A."/>
            <person name="Simmons B.A."/>
            <person name="Magnuson J.K."/>
            <person name="Chen J."/>
            <person name="Drula E."/>
            <person name="Henrissat B."/>
            <person name="Wiebenga A."/>
            <person name="Lubbers R.J."/>
            <person name="Gomes A.C."/>
            <person name="Macurrencykelacurrency M.R."/>
            <person name="Stajich J."/>
            <person name="Grigoriev I.V."/>
            <person name="Mortensen U.H."/>
            <person name="De vries R.P."/>
            <person name="Baker S.E."/>
            <person name="Andersen M.R."/>
        </authorList>
    </citation>
    <scope>NUCLEOTIDE SEQUENCE [LARGE SCALE GENOMIC DNA]</scope>
    <source>
        <strain evidence="2 3">CBS 756.74</strain>
    </source>
</reference>
<dbReference type="GeneID" id="98161940"/>
<evidence type="ECO:0000256" key="1">
    <source>
        <dbReference type="SAM" id="SignalP"/>
    </source>
</evidence>
<evidence type="ECO:0000313" key="3">
    <source>
        <dbReference type="Proteomes" id="UP001610444"/>
    </source>
</evidence>
<accession>A0ABR4JPY0</accession>
<dbReference type="RefSeq" id="XP_070894903.1">
    <property type="nucleotide sequence ID" value="XM_071046776.1"/>
</dbReference>
<feature type="chain" id="PRO_5045910289" evidence="1">
    <location>
        <begin position="26"/>
        <end position="151"/>
    </location>
</feature>
<comment type="caution">
    <text evidence="2">The sequence shown here is derived from an EMBL/GenBank/DDBJ whole genome shotgun (WGS) entry which is preliminary data.</text>
</comment>
<evidence type="ECO:0000313" key="2">
    <source>
        <dbReference type="EMBL" id="KAL2842092.1"/>
    </source>
</evidence>
<organism evidence="2 3">
    <name type="scientific">Aspergillus pseudodeflectus</name>
    <dbReference type="NCBI Taxonomy" id="176178"/>
    <lineage>
        <taxon>Eukaryota</taxon>
        <taxon>Fungi</taxon>
        <taxon>Dikarya</taxon>
        <taxon>Ascomycota</taxon>
        <taxon>Pezizomycotina</taxon>
        <taxon>Eurotiomycetes</taxon>
        <taxon>Eurotiomycetidae</taxon>
        <taxon>Eurotiales</taxon>
        <taxon>Aspergillaceae</taxon>
        <taxon>Aspergillus</taxon>
        <taxon>Aspergillus subgen. Nidulantes</taxon>
    </lineage>
</organism>
<gene>
    <name evidence="2" type="ORF">BJX68DRAFT_270810</name>
</gene>